<dbReference type="InterPro" id="IPR011969">
    <property type="entry name" value="Clan_AA_Asp_peptidase_C"/>
</dbReference>
<dbReference type="SUPFAM" id="SSF50630">
    <property type="entry name" value="Acid proteases"/>
    <property type="match status" value="1"/>
</dbReference>
<dbReference type="GO" id="GO:0006508">
    <property type="term" value="P:proteolysis"/>
    <property type="evidence" value="ECO:0007669"/>
    <property type="project" value="UniProtKB-KW"/>
</dbReference>
<comment type="caution">
    <text evidence="2">The sequence shown here is derived from an EMBL/GenBank/DDBJ whole genome shotgun (WGS) entry which is preliminary data.</text>
</comment>
<organism evidence="2 3">
    <name type="scientific">Legionella dresdenensis</name>
    <dbReference type="NCBI Taxonomy" id="450200"/>
    <lineage>
        <taxon>Bacteria</taxon>
        <taxon>Pseudomonadati</taxon>
        <taxon>Pseudomonadota</taxon>
        <taxon>Gammaproteobacteria</taxon>
        <taxon>Legionellales</taxon>
        <taxon>Legionellaceae</taxon>
        <taxon>Legionella</taxon>
    </lineage>
</organism>
<dbReference type="GO" id="GO:0008233">
    <property type="term" value="F:peptidase activity"/>
    <property type="evidence" value="ECO:0007669"/>
    <property type="project" value="UniProtKB-KW"/>
</dbReference>
<feature type="transmembrane region" description="Helical" evidence="1">
    <location>
        <begin position="12"/>
        <end position="32"/>
    </location>
</feature>
<keyword evidence="1" id="KW-1133">Transmembrane helix</keyword>
<proteinExistence type="predicted"/>
<dbReference type="Proteomes" id="UP001595758">
    <property type="component" value="Unassembled WGS sequence"/>
</dbReference>
<dbReference type="RefSeq" id="WP_382341152.1">
    <property type="nucleotide sequence ID" value="NZ_JBHSAB010000003.1"/>
</dbReference>
<evidence type="ECO:0000256" key="1">
    <source>
        <dbReference type="SAM" id="Phobius"/>
    </source>
</evidence>
<dbReference type="InterPro" id="IPR034122">
    <property type="entry name" value="Retropepsin-like_bacterial"/>
</dbReference>
<keyword evidence="2" id="KW-0378">Hydrolase</keyword>
<dbReference type="EMBL" id="JBHSAB010000003">
    <property type="protein sequence ID" value="MFC3908136.1"/>
    <property type="molecule type" value="Genomic_DNA"/>
</dbReference>
<dbReference type="Gene3D" id="2.40.70.10">
    <property type="entry name" value="Acid Proteases"/>
    <property type="match status" value="1"/>
</dbReference>
<dbReference type="PROSITE" id="PS00141">
    <property type="entry name" value="ASP_PROTEASE"/>
    <property type="match status" value="1"/>
</dbReference>
<protein>
    <submittedName>
        <fullName evidence="2">TIGR02281 family clan AA aspartic protease</fullName>
    </submittedName>
</protein>
<dbReference type="CDD" id="cd05483">
    <property type="entry name" value="retropepsin_like_bacteria"/>
    <property type="match status" value="1"/>
</dbReference>
<dbReference type="Pfam" id="PF13975">
    <property type="entry name" value="gag-asp_proteas"/>
    <property type="match status" value="1"/>
</dbReference>
<evidence type="ECO:0000313" key="2">
    <source>
        <dbReference type="EMBL" id="MFC3908136.1"/>
    </source>
</evidence>
<keyword evidence="1" id="KW-0812">Transmembrane</keyword>
<keyword evidence="2" id="KW-0645">Protease</keyword>
<gene>
    <name evidence="2" type="ORF">ACFORL_03460</name>
</gene>
<accession>A0ABV8CD27</accession>
<dbReference type="InterPro" id="IPR001969">
    <property type="entry name" value="Aspartic_peptidase_AS"/>
</dbReference>
<name>A0ABV8CD27_9GAMM</name>
<sequence>MTDYPGSSGGRSMYLVAWIFFFGLMMLFFYYYGKAEDGQYQIQRGSLTIKADRHGHYRVPGNINGVPVKFMLDTGATLVAVPQALADQLGLQSLYPTTLQTASGNITGYLTRLNSLRFANFNLTNVKAVIIPTPDNTVLLGMNVLSQFLISQEDGKLLIKK</sequence>
<dbReference type="NCBIfam" id="TIGR02281">
    <property type="entry name" value="clan_AA_DTGA"/>
    <property type="match status" value="1"/>
</dbReference>
<reference evidence="3" key="1">
    <citation type="journal article" date="2019" name="Int. J. Syst. Evol. Microbiol.">
        <title>The Global Catalogue of Microorganisms (GCM) 10K type strain sequencing project: providing services to taxonomists for standard genome sequencing and annotation.</title>
        <authorList>
            <consortium name="The Broad Institute Genomics Platform"/>
            <consortium name="The Broad Institute Genome Sequencing Center for Infectious Disease"/>
            <person name="Wu L."/>
            <person name="Ma J."/>
        </authorList>
    </citation>
    <scope>NUCLEOTIDE SEQUENCE [LARGE SCALE GENOMIC DNA]</scope>
    <source>
        <strain evidence="3">CCUG 59858</strain>
    </source>
</reference>
<evidence type="ECO:0000313" key="3">
    <source>
        <dbReference type="Proteomes" id="UP001595758"/>
    </source>
</evidence>
<keyword evidence="1" id="KW-0472">Membrane</keyword>
<dbReference type="InterPro" id="IPR021109">
    <property type="entry name" value="Peptidase_aspartic_dom_sf"/>
</dbReference>
<keyword evidence="3" id="KW-1185">Reference proteome</keyword>